<dbReference type="PATRIC" id="fig|1618665.3.peg.303"/>
<feature type="transmembrane region" description="Helical" evidence="10">
    <location>
        <begin position="112"/>
        <end position="133"/>
    </location>
</feature>
<dbReference type="STRING" id="1618665.UY55_C0002G0027"/>
<keyword evidence="10" id="KW-1003">Cell membrane</keyword>
<evidence type="ECO:0000256" key="4">
    <source>
        <dbReference type="ARBA" id="ARBA00022692"/>
    </source>
</evidence>
<dbReference type="InterPro" id="IPR002208">
    <property type="entry name" value="SecY/SEC61-alpha"/>
</dbReference>
<dbReference type="FunFam" id="1.10.3370.10:FF:000001">
    <property type="entry name" value="Preprotein translocase subunit SecY"/>
    <property type="match status" value="1"/>
</dbReference>
<keyword evidence="8 10" id="KW-0472">Membrane</keyword>
<evidence type="ECO:0000256" key="7">
    <source>
        <dbReference type="ARBA" id="ARBA00023010"/>
    </source>
</evidence>
<dbReference type="InterPro" id="IPR023201">
    <property type="entry name" value="SecY_dom_sf"/>
</dbReference>
<comment type="caution">
    <text evidence="12">The sequence shown here is derived from an EMBL/GenBank/DDBJ whole genome shotgun (WGS) entry which is preliminary data.</text>
</comment>
<dbReference type="NCBIfam" id="TIGR00967">
    <property type="entry name" value="3a0501s007"/>
    <property type="match status" value="1"/>
</dbReference>
<gene>
    <name evidence="10" type="primary">secY</name>
    <name evidence="12" type="ORF">UY55_C0002G0027</name>
</gene>
<sequence length="423" mass="46509">MDKILQIWRIPDLRKKILMVLLWLLVFRVLAAIPIPGIDAFRLNEFFSSNQLFGFLNIFSGGGLSNLSVVMLGVGPYITAVIIMQLLTIVFPQLKKAYYEEGAEGRAKFNRYSRWLTLPLAALQSYGFLNLLASREVLPALTTTGLLTNVAMITAGSIFLMWIGEIISEYKIGNGVSLLIFAGIVSSLPQFIVSSVLTYTPSVLPTYIAFLILSVVVIAAVVFVNEGERKIPVSYAKQVRGNRLYGGVATYLPLKVNQAGVIPIIFAISILLFPQFIAQAASIFSPELSLKLNEIVVNIFNNLVIYSVIYFLLVVVFTYFYTAITFDPKEISKNLQRSGGFIPGIRPGEATAEAISQVVRKTTIFGAFFLGFIAILPNLTQLVTGIQTLTIGGTALLIVVAVALEVMKQIESQLTVREYEGIL</sequence>
<accession>A0A0G1W877</accession>
<feature type="transmembrane region" description="Helical" evidence="10">
    <location>
        <begin position="304"/>
        <end position="324"/>
    </location>
</feature>
<dbReference type="PANTHER" id="PTHR10906">
    <property type="entry name" value="SECY/SEC61-ALPHA FAMILY MEMBER"/>
    <property type="match status" value="1"/>
</dbReference>
<comment type="caution">
    <text evidence="10">Lacks conserved residue(s) required for the propagation of feature annotation.</text>
</comment>
<evidence type="ECO:0000256" key="6">
    <source>
        <dbReference type="ARBA" id="ARBA00022989"/>
    </source>
</evidence>
<evidence type="ECO:0000256" key="2">
    <source>
        <dbReference type="ARBA" id="ARBA00005751"/>
    </source>
</evidence>
<comment type="subunit">
    <text evidence="10">Component of the Sec protein translocase complex. Heterotrimer consisting of SecY, SecE and SecG subunits. The heterotrimers can form oligomers, although 1 heterotrimer is thought to be able to translocate proteins. Interacts with the ribosome. Interacts with SecDF, and other proteins may be involved. Interacts with SecA.</text>
</comment>
<dbReference type="GO" id="GO:0005886">
    <property type="term" value="C:plasma membrane"/>
    <property type="evidence" value="ECO:0007669"/>
    <property type="project" value="UniProtKB-SubCell"/>
</dbReference>
<dbReference type="InterPro" id="IPR026593">
    <property type="entry name" value="SecY"/>
</dbReference>
<evidence type="ECO:0000256" key="3">
    <source>
        <dbReference type="ARBA" id="ARBA00022448"/>
    </source>
</evidence>
<feature type="transmembrane region" description="Helical" evidence="10">
    <location>
        <begin position="145"/>
        <end position="164"/>
    </location>
</feature>
<dbReference type="PRINTS" id="PR00303">
    <property type="entry name" value="SECYTRNLCASE"/>
</dbReference>
<dbReference type="GO" id="GO:0065002">
    <property type="term" value="P:intracellular protein transmembrane transport"/>
    <property type="evidence" value="ECO:0007669"/>
    <property type="project" value="UniProtKB-UniRule"/>
</dbReference>
<feature type="transmembrane region" description="Helical" evidence="10">
    <location>
        <begin position="362"/>
        <end position="380"/>
    </location>
</feature>
<keyword evidence="5 10" id="KW-0653">Protein transport</keyword>
<dbReference type="EMBL" id="LCQK01000002">
    <property type="protein sequence ID" value="KKW14971.1"/>
    <property type="molecule type" value="Genomic_DNA"/>
</dbReference>
<feature type="transmembrane region" description="Helical" evidence="10">
    <location>
        <begin position="386"/>
        <end position="407"/>
    </location>
</feature>
<dbReference type="InterPro" id="IPR030659">
    <property type="entry name" value="SecY_CS"/>
</dbReference>
<keyword evidence="3 10" id="KW-0813">Transport</keyword>
<dbReference type="Proteomes" id="UP000034224">
    <property type="component" value="Unassembled WGS sequence"/>
</dbReference>
<dbReference type="HAMAP" id="MF_01465">
    <property type="entry name" value="SecY"/>
    <property type="match status" value="1"/>
</dbReference>
<organism evidence="12 13">
    <name type="scientific">Candidatus Jorgensenbacteria bacterium GW2011_GWB1_50_10</name>
    <dbReference type="NCBI Taxonomy" id="1618665"/>
    <lineage>
        <taxon>Bacteria</taxon>
        <taxon>Candidatus Joergenseniibacteriota</taxon>
    </lineage>
</organism>
<comment type="similarity">
    <text evidence="2 10 11">Belongs to the SecY/SEC61-alpha family.</text>
</comment>
<feature type="transmembrane region" description="Helical" evidence="10">
    <location>
        <begin position="176"/>
        <end position="198"/>
    </location>
</feature>
<evidence type="ECO:0000256" key="1">
    <source>
        <dbReference type="ARBA" id="ARBA00004141"/>
    </source>
</evidence>
<evidence type="ECO:0000256" key="5">
    <source>
        <dbReference type="ARBA" id="ARBA00022927"/>
    </source>
</evidence>
<proteinExistence type="inferred from homology"/>
<evidence type="ECO:0000313" key="13">
    <source>
        <dbReference type="Proteomes" id="UP000034224"/>
    </source>
</evidence>
<feature type="transmembrane region" description="Helical" evidence="10">
    <location>
        <begin position="204"/>
        <end position="224"/>
    </location>
</feature>
<name>A0A0G1W877_9BACT</name>
<comment type="function">
    <text evidence="10">The central subunit of the protein translocation channel SecYEG. Consists of two halves formed by TMs 1-5 and 6-10. These two domains form a lateral gate at the front which open onto the bilayer between TMs 2 and 7, and are clamped together by SecE at the back. The channel is closed by both a pore ring composed of hydrophobic SecY resides and a short helix (helix 2A) on the extracellular side of the membrane which forms a plug. The plug probably moves laterally to allow the channel to open. The ring and the pore may move independently.</text>
</comment>
<evidence type="ECO:0000256" key="9">
    <source>
        <dbReference type="ARBA" id="ARBA00039733"/>
    </source>
</evidence>
<keyword evidence="7 10" id="KW-0811">Translocation</keyword>
<dbReference type="GO" id="GO:0043952">
    <property type="term" value="P:protein transport by the Sec complex"/>
    <property type="evidence" value="ECO:0007669"/>
    <property type="project" value="UniProtKB-UniRule"/>
</dbReference>
<dbReference type="Pfam" id="PF00344">
    <property type="entry name" value="SecY"/>
    <property type="match status" value="1"/>
</dbReference>
<reference evidence="12 13" key="1">
    <citation type="journal article" date="2015" name="Nature">
        <title>rRNA introns, odd ribosomes, and small enigmatic genomes across a large radiation of phyla.</title>
        <authorList>
            <person name="Brown C.T."/>
            <person name="Hug L.A."/>
            <person name="Thomas B.C."/>
            <person name="Sharon I."/>
            <person name="Castelle C.J."/>
            <person name="Singh A."/>
            <person name="Wilkins M.J."/>
            <person name="Williams K.H."/>
            <person name="Banfield J.F."/>
        </authorList>
    </citation>
    <scope>NUCLEOTIDE SEQUENCE [LARGE SCALE GENOMIC DNA]</scope>
</reference>
<dbReference type="PIRSF" id="PIRSF004557">
    <property type="entry name" value="SecY"/>
    <property type="match status" value="1"/>
</dbReference>
<dbReference type="SUPFAM" id="SSF103491">
    <property type="entry name" value="Preprotein translocase SecY subunit"/>
    <property type="match status" value="1"/>
</dbReference>
<evidence type="ECO:0000256" key="10">
    <source>
        <dbReference type="HAMAP-Rule" id="MF_01465"/>
    </source>
</evidence>
<protein>
    <recommendedName>
        <fullName evidence="9 10">Protein translocase subunit SecY</fullName>
    </recommendedName>
</protein>
<evidence type="ECO:0000256" key="11">
    <source>
        <dbReference type="RuleBase" id="RU004349"/>
    </source>
</evidence>
<keyword evidence="6 10" id="KW-1133">Transmembrane helix</keyword>
<evidence type="ECO:0000256" key="8">
    <source>
        <dbReference type="ARBA" id="ARBA00023136"/>
    </source>
</evidence>
<dbReference type="AlphaFoldDB" id="A0A0G1W877"/>
<feature type="transmembrane region" description="Helical" evidence="10">
    <location>
        <begin position="69"/>
        <end position="91"/>
    </location>
</feature>
<dbReference type="PROSITE" id="PS00756">
    <property type="entry name" value="SECY_2"/>
    <property type="match status" value="1"/>
</dbReference>
<keyword evidence="4 10" id="KW-0812">Transmembrane</keyword>
<evidence type="ECO:0000313" key="12">
    <source>
        <dbReference type="EMBL" id="KKW14971.1"/>
    </source>
</evidence>
<comment type="subcellular location">
    <subcellularLocation>
        <location evidence="10">Cell membrane</location>
        <topology evidence="10">Multi-pass membrane protein</topology>
    </subcellularLocation>
    <subcellularLocation>
        <location evidence="1">Membrane</location>
        <topology evidence="1">Multi-pass membrane protein</topology>
    </subcellularLocation>
</comment>
<dbReference type="GO" id="GO:0006605">
    <property type="term" value="P:protein targeting"/>
    <property type="evidence" value="ECO:0007669"/>
    <property type="project" value="UniProtKB-UniRule"/>
</dbReference>
<dbReference type="Gene3D" id="1.10.3370.10">
    <property type="entry name" value="SecY subunit domain"/>
    <property type="match status" value="1"/>
</dbReference>
<feature type="transmembrane region" description="Helical" evidence="10">
    <location>
        <begin position="261"/>
        <end position="284"/>
    </location>
</feature>